<dbReference type="EMBL" id="PCDP01000069">
    <property type="protein sequence ID" value="PZM08423.1"/>
    <property type="molecule type" value="Genomic_DNA"/>
</dbReference>
<keyword evidence="2" id="KW-0680">Restriction system</keyword>
<dbReference type="PANTHER" id="PTHR30408">
    <property type="entry name" value="TYPE-1 RESTRICTION ENZYME ECOKI SPECIFICITY PROTEIN"/>
    <property type="match status" value="1"/>
</dbReference>
<keyword evidence="5" id="KW-0255">Endonuclease</keyword>
<evidence type="ECO:0000256" key="2">
    <source>
        <dbReference type="ARBA" id="ARBA00022747"/>
    </source>
</evidence>
<dbReference type="CDD" id="cd17282">
    <property type="entry name" value="RMtype1_S_Eco16444ORF1681_TRD1-CR1_like"/>
    <property type="match status" value="1"/>
</dbReference>
<dbReference type="OrthoDB" id="164285at2"/>
<organism evidence="5 6">
    <name type="scientific">Rhizobium tubonense</name>
    <dbReference type="NCBI Taxonomy" id="484088"/>
    <lineage>
        <taxon>Bacteria</taxon>
        <taxon>Pseudomonadati</taxon>
        <taxon>Pseudomonadota</taxon>
        <taxon>Alphaproteobacteria</taxon>
        <taxon>Hyphomicrobiales</taxon>
        <taxon>Rhizobiaceae</taxon>
        <taxon>Rhizobium/Agrobacterium group</taxon>
        <taxon>Rhizobium</taxon>
    </lineage>
</organism>
<evidence type="ECO:0000313" key="6">
    <source>
        <dbReference type="Proteomes" id="UP000248925"/>
    </source>
</evidence>
<dbReference type="Pfam" id="PF01420">
    <property type="entry name" value="Methylase_S"/>
    <property type="match status" value="1"/>
</dbReference>
<dbReference type="GO" id="GO:0004519">
    <property type="term" value="F:endonuclease activity"/>
    <property type="evidence" value="ECO:0007669"/>
    <property type="project" value="UniProtKB-KW"/>
</dbReference>
<protein>
    <submittedName>
        <fullName evidence="5">Restriction endonuclease subunit S</fullName>
    </submittedName>
</protein>
<proteinExistence type="inferred from homology"/>
<keyword evidence="5" id="KW-0540">Nuclease</keyword>
<dbReference type="PANTHER" id="PTHR30408:SF12">
    <property type="entry name" value="TYPE I RESTRICTION ENZYME MJAVIII SPECIFICITY SUBUNIT"/>
    <property type="match status" value="1"/>
</dbReference>
<comment type="caution">
    <text evidence="5">The sequence shown here is derived from an EMBL/GenBank/DDBJ whole genome shotgun (WGS) entry which is preliminary data.</text>
</comment>
<dbReference type="InterPro" id="IPR000055">
    <property type="entry name" value="Restrct_endonuc_typeI_TRD"/>
</dbReference>
<dbReference type="AlphaFoldDB" id="A0A2W4E7V7"/>
<dbReference type="SUPFAM" id="SSF116734">
    <property type="entry name" value="DNA methylase specificity domain"/>
    <property type="match status" value="2"/>
</dbReference>
<evidence type="ECO:0000256" key="1">
    <source>
        <dbReference type="ARBA" id="ARBA00010923"/>
    </source>
</evidence>
<feature type="domain" description="Type I restriction modification DNA specificity" evidence="4">
    <location>
        <begin position="6"/>
        <end position="182"/>
    </location>
</feature>
<keyword evidence="3" id="KW-0238">DNA-binding</keyword>
<reference evidence="5 6" key="1">
    <citation type="journal article" date="2018" name="Sci. Rep.">
        <title>Rhizobium tumorigenes sp. nov., a novel plant tumorigenic bacterium isolated from cane gall tumors on thornless blackberry.</title>
        <authorList>
            <person name="Kuzmanovi N."/>
            <person name="Smalla K."/>
            <person name="Gronow S."/>
            <person name="PuBawska J."/>
        </authorList>
    </citation>
    <scope>NUCLEOTIDE SEQUENCE [LARGE SCALE GENOMIC DNA]</scope>
    <source>
        <strain evidence="5 6">CCBAU 85046</strain>
    </source>
</reference>
<dbReference type="GO" id="GO:0009307">
    <property type="term" value="P:DNA restriction-modification system"/>
    <property type="evidence" value="ECO:0007669"/>
    <property type="project" value="UniProtKB-KW"/>
</dbReference>
<keyword evidence="6" id="KW-1185">Reference proteome</keyword>
<evidence type="ECO:0000313" key="5">
    <source>
        <dbReference type="EMBL" id="PZM08423.1"/>
    </source>
</evidence>
<dbReference type="Proteomes" id="UP000248925">
    <property type="component" value="Unassembled WGS sequence"/>
</dbReference>
<accession>A0A2W4E7V7</accession>
<sequence length="426" mass="47586">MLKLSEEWVLIPLKNLGFLGRGKSKHRPRNDPSLYDGKYPFVQTGDVTHAEYWLTAHSQTYSDKGLAQSKLWPAGTLCITIAANIAETAVLTVDACFPDSVVGFIPDPLKANTAFIKYSLDLLKQRYKEISRGTTQDNLSLEKLNSIQIRVPPLSVQDRVAVILRTYDDLIEVNQRRIAILEDMARLQFDEWFVRFRYPGHDAVPLVMTELGKVPEGWSVSSLDNLCVKITDGSHWSPTSQPAGKLMASVKDMGEWGFDLSKCRSISDEDFDKLVRNDCLPLLGDILVAKDGANLNKHTFLVTEQRDDLAVLSSIAIIRPNEQVEREYLTAALKSPDVSARIKQSVSGAAIPRIILKDFKKLPMIVPPLKLQSKWVANFAPLAEQCRTLTCSNFRLRAARDLLLPKLISGEIDVSAAYETFAEAAE</sequence>
<dbReference type="GO" id="GO:0003677">
    <property type="term" value="F:DNA binding"/>
    <property type="evidence" value="ECO:0007669"/>
    <property type="project" value="UniProtKB-KW"/>
</dbReference>
<gene>
    <name evidence="5" type="ORF">CPY51_28535</name>
</gene>
<comment type="similarity">
    <text evidence="1">Belongs to the type-I restriction system S methylase family.</text>
</comment>
<keyword evidence="5" id="KW-0378">Hydrolase</keyword>
<dbReference type="InterPro" id="IPR044946">
    <property type="entry name" value="Restrct_endonuc_typeI_TRD_sf"/>
</dbReference>
<dbReference type="RefSeq" id="WP_111163605.1">
    <property type="nucleotide sequence ID" value="NZ_PCDP01000069.1"/>
</dbReference>
<dbReference type="Gene3D" id="3.90.220.20">
    <property type="entry name" value="DNA methylase specificity domains"/>
    <property type="match status" value="2"/>
</dbReference>
<name>A0A2W4E7V7_9HYPH</name>
<evidence type="ECO:0000256" key="3">
    <source>
        <dbReference type="ARBA" id="ARBA00023125"/>
    </source>
</evidence>
<evidence type="ECO:0000259" key="4">
    <source>
        <dbReference type="Pfam" id="PF01420"/>
    </source>
</evidence>
<dbReference type="InterPro" id="IPR052021">
    <property type="entry name" value="Type-I_RS_S_subunit"/>
</dbReference>